<feature type="transmembrane region" description="Helical" evidence="1">
    <location>
        <begin position="77"/>
        <end position="97"/>
    </location>
</feature>
<evidence type="ECO:0000313" key="3">
    <source>
        <dbReference type="Proteomes" id="UP000319103"/>
    </source>
</evidence>
<accession>A0A540W5D4</accession>
<keyword evidence="1" id="KW-0812">Transmembrane</keyword>
<dbReference type="OrthoDB" id="4544430at2"/>
<comment type="caution">
    <text evidence="2">The sequence shown here is derived from an EMBL/GenBank/DDBJ whole genome shotgun (WGS) entry which is preliminary data.</text>
</comment>
<organism evidence="2 3">
    <name type="scientific">Kitasatospora acidiphila</name>
    <dbReference type="NCBI Taxonomy" id="2567942"/>
    <lineage>
        <taxon>Bacteria</taxon>
        <taxon>Bacillati</taxon>
        <taxon>Actinomycetota</taxon>
        <taxon>Actinomycetes</taxon>
        <taxon>Kitasatosporales</taxon>
        <taxon>Streptomycetaceae</taxon>
        <taxon>Kitasatospora</taxon>
    </lineage>
</organism>
<dbReference type="EMBL" id="VIGB01000003">
    <property type="protein sequence ID" value="TQF04222.1"/>
    <property type="molecule type" value="Genomic_DNA"/>
</dbReference>
<reference evidence="2 3" key="1">
    <citation type="submission" date="2019-06" db="EMBL/GenBank/DDBJ databases">
        <title>Description of Kitasatospora acidophila sp. nov. isolated from pine grove soil, and reclassification of Streptomyces novaecaesareae to Kitasatospora novaeceasareae comb. nov.</title>
        <authorList>
            <person name="Kim M.J."/>
        </authorList>
    </citation>
    <scope>NUCLEOTIDE SEQUENCE [LARGE SCALE GENOMIC DNA]</scope>
    <source>
        <strain evidence="2 3">MMS16-CNU292</strain>
    </source>
</reference>
<keyword evidence="1" id="KW-1133">Transmembrane helix</keyword>
<proteinExistence type="predicted"/>
<keyword evidence="3" id="KW-1185">Reference proteome</keyword>
<gene>
    <name evidence="2" type="ORF">E6W39_20815</name>
</gene>
<feature type="transmembrane region" description="Helical" evidence="1">
    <location>
        <begin position="44"/>
        <end position="65"/>
    </location>
</feature>
<dbReference type="RefSeq" id="WP_141634808.1">
    <property type="nucleotide sequence ID" value="NZ_VIGB01000003.1"/>
</dbReference>
<name>A0A540W5D4_9ACTN</name>
<evidence type="ECO:0008006" key="4">
    <source>
        <dbReference type="Google" id="ProtNLM"/>
    </source>
</evidence>
<evidence type="ECO:0000313" key="2">
    <source>
        <dbReference type="EMBL" id="TQF04222.1"/>
    </source>
</evidence>
<sequence>MSTAELPAGSTKTRNPLVDGLLPLAVDVVVPLGTYYAARAFGVGMVPALVISSVVPAVRTVYGLVRSRRAGAGSKSGAGLAPLILVVNVVGLVTTFITGDPRLMIAKDGLVSSAIGIGILVSVLRGRPAMSAGLRPFLTRGDAAREAAWEALRTGSGQVATAGSAEFRRSALAHSVVWGAALVLECAARVVGAYTLPLATMAWLPTVLLIGAIGVASMVSGPYTERMKKLMDQQIKNGE</sequence>
<feature type="transmembrane region" description="Helical" evidence="1">
    <location>
        <begin position="109"/>
        <end position="126"/>
    </location>
</feature>
<keyword evidence="1" id="KW-0472">Membrane</keyword>
<dbReference type="NCBIfam" id="NF041646">
    <property type="entry name" value="VC0807_fam"/>
    <property type="match status" value="1"/>
</dbReference>
<dbReference type="AlphaFoldDB" id="A0A540W5D4"/>
<feature type="transmembrane region" description="Helical" evidence="1">
    <location>
        <begin position="176"/>
        <end position="196"/>
    </location>
</feature>
<feature type="transmembrane region" description="Helical" evidence="1">
    <location>
        <begin position="202"/>
        <end position="223"/>
    </location>
</feature>
<evidence type="ECO:0000256" key="1">
    <source>
        <dbReference type="SAM" id="Phobius"/>
    </source>
</evidence>
<dbReference type="Proteomes" id="UP000319103">
    <property type="component" value="Unassembled WGS sequence"/>
</dbReference>
<protein>
    <recommendedName>
        <fullName evidence="4">DUF3159 domain-containing protein</fullName>
    </recommendedName>
</protein>